<feature type="non-terminal residue" evidence="2">
    <location>
        <position position="117"/>
    </location>
</feature>
<feature type="compositionally biased region" description="Low complexity" evidence="1">
    <location>
        <begin position="108"/>
        <end position="117"/>
    </location>
</feature>
<organism evidence="2">
    <name type="scientific">uncultured Acidimicrobiales bacterium</name>
    <dbReference type="NCBI Taxonomy" id="310071"/>
    <lineage>
        <taxon>Bacteria</taxon>
        <taxon>Bacillati</taxon>
        <taxon>Actinomycetota</taxon>
        <taxon>Acidimicrobiia</taxon>
        <taxon>Acidimicrobiales</taxon>
        <taxon>environmental samples</taxon>
    </lineage>
</organism>
<feature type="non-terminal residue" evidence="2">
    <location>
        <position position="1"/>
    </location>
</feature>
<dbReference type="EMBL" id="CADCTF010000127">
    <property type="protein sequence ID" value="CAA9258995.1"/>
    <property type="molecule type" value="Genomic_DNA"/>
</dbReference>
<feature type="compositionally biased region" description="Gly residues" evidence="1">
    <location>
        <begin position="1"/>
        <end position="11"/>
    </location>
</feature>
<feature type="region of interest" description="Disordered" evidence="1">
    <location>
        <begin position="1"/>
        <end position="117"/>
    </location>
</feature>
<reference evidence="2" key="1">
    <citation type="submission" date="2020-02" db="EMBL/GenBank/DDBJ databases">
        <authorList>
            <person name="Meier V. D."/>
        </authorList>
    </citation>
    <scope>NUCLEOTIDE SEQUENCE</scope>
    <source>
        <strain evidence="2">AVDCRST_MAG50</strain>
    </source>
</reference>
<gene>
    <name evidence="2" type="ORF">AVDCRST_MAG50-2896</name>
</gene>
<sequence>GGNLGPPGGVLGDRSPRCGTPAGVLPGALPLGHRRRPHHEHPGRPGRSGTRAGRADPRGASSRRAPLRPGRGSRGQLVPGRRARWSGAVEAGRRARRADAGVDRRPRGQPGRAGAAV</sequence>
<evidence type="ECO:0000313" key="2">
    <source>
        <dbReference type="EMBL" id="CAA9258995.1"/>
    </source>
</evidence>
<dbReference type="AlphaFoldDB" id="A0A6J4IUB3"/>
<name>A0A6J4IUB3_9ACTN</name>
<proteinExistence type="predicted"/>
<feature type="compositionally biased region" description="Basic residues" evidence="1">
    <location>
        <begin position="32"/>
        <end position="41"/>
    </location>
</feature>
<accession>A0A6J4IUB3</accession>
<protein>
    <submittedName>
        <fullName evidence="2">Uncharacterized protein</fullName>
    </submittedName>
</protein>
<feature type="compositionally biased region" description="Basic and acidic residues" evidence="1">
    <location>
        <begin position="91"/>
        <end position="106"/>
    </location>
</feature>
<evidence type="ECO:0000256" key="1">
    <source>
        <dbReference type="SAM" id="MobiDB-lite"/>
    </source>
</evidence>